<proteinExistence type="predicted"/>
<comment type="caution">
    <text evidence="3">The sequence shown here is derived from an EMBL/GenBank/DDBJ whole genome shotgun (WGS) entry which is preliminary data.</text>
</comment>
<evidence type="ECO:0000256" key="1">
    <source>
        <dbReference type="SAM" id="Phobius"/>
    </source>
</evidence>
<evidence type="ECO:0000313" key="3">
    <source>
        <dbReference type="EMBL" id="CAF1406519.1"/>
    </source>
</evidence>
<name>A0A815L8C9_9BILA</name>
<gene>
    <name evidence="3" type="ORF">JYZ213_LOCUS38097</name>
</gene>
<sequence>MVSKIFFLLLANCAINISLADFEIDTDPDINEFIYVSVDLIVPSTTPQINNETTLFIWPGLSPWGHDFEPIGNGVLQPVLTYGSSCAPNQNDIDPYQWWISAQYVNTDGNKTGFMGNDSFADSFTTDIVMLSIFSLTIILAIAYSILIVIRPVFRKNKLNWFTVNVCLASAWFVPTSILHGVITLISTNQPVRTFLKQVITKRRSQVRILM</sequence>
<keyword evidence="1" id="KW-1133">Transmembrane helix</keyword>
<dbReference type="EMBL" id="CAJNOG010001081">
    <property type="protein sequence ID" value="CAF1406519.1"/>
    <property type="molecule type" value="Genomic_DNA"/>
</dbReference>
<feature type="transmembrane region" description="Helical" evidence="1">
    <location>
        <begin position="162"/>
        <end position="186"/>
    </location>
</feature>
<evidence type="ECO:0000313" key="4">
    <source>
        <dbReference type="Proteomes" id="UP000663845"/>
    </source>
</evidence>
<keyword evidence="2" id="KW-0732">Signal</keyword>
<dbReference type="Proteomes" id="UP000663845">
    <property type="component" value="Unassembled WGS sequence"/>
</dbReference>
<protein>
    <submittedName>
        <fullName evidence="3">Uncharacterized protein</fullName>
    </submittedName>
</protein>
<dbReference type="AlphaFoldDB" id="A0A815L8C9"/>
<reference evidence="3" key="1">
    <citation type="submission" date="2021-02" db="EMBL/GenBank/DDBJ databases">
        <authorList>
            <person name="Nowell W R."/>
        </authorList>
    </citation>
    <scope>NUCLEOTIDE SEQUENCE</scope>
</reference>
<feature type="signal peptide" evidence="2">
    <location>
        <begin position="1"/>
        <end position="20"/>
    </location>
</feature>
<organism evidence="3 4">
    <name type="scientific">Adineta steineri</name>
    <dbReference type="NCBI Taxonomy" id="433720"/>
    <lineage>
        <taxon>Eukaryota</taxon>
        <taxon>Metazoa</taxon>
        <taxon>Spiralia</taxon>
        <taxon>Gnathifera</taxon>
        <taxon>Rotifera</taxon>
        <taxon>Eurotatoria</taxon>
        <taxon>Bdelloidea</taxon>
        <taxon>Adinetida</taxon>
        <taxon>Adinetidae</taxon>
        <taxon>Adineta</taxon>
    </lineage>
</organism>
<keyword evidence="1" id="KW-0472">Membrane</keyword>
<accession>A0A815L8C9</accession>
<evidence type="ECO:0000256" key="2">
    <source>
        <dbReference type="SAM" id="SignalP"/>
    </source>
</evidence>
<feature type="transmembrane region" description="Helical" evidence="1">
    <location>
        <begin position="128"/>
        <end position="150"/>
    </location>
</feature>
<keyword evidence="1" id="KW-0812">Transmembrane</keyword>
<feature type="chain" id="PRO_5032559387" evidence="2">
    <location>
        <begin position="21"/>
        <end position="211"/>
    </location>
</feature>